<evidence type="ECO:0000313" key="3">
    <source>
        <dbReference type="Proteomes" id="UP000294902"/>
    </source>
</evidence>
<proteinExistence type="predicted"/>
<keyword evidence="2" id="KW-0418">Kinase</keyword>
<name>A0A4R3MMM7_9FIRM</name>
<protein>
    <submittedName>
        <fullName evidence="2">Alpha-ribazole kinase</fullName>
    </submittedName>
</protein>
<dbReference type="Pfam" id="PF00586">
    <property type="entry name" value="AIRS"/>
    <property type="match status" value="1"/>
</dbReference>
<dbReference type="InterPro" id="IPR016188">
    <property type="entry name" value="PurM-like_N"/>
</dbReference>
<sequence length="250" mass="27203">MIRIRDVFLTPISESEYLVITCDSCGGIGNKEHDIVKVDPFYVGYFTTVVALAENLAIGGEVLSVVDTLSLSMVGDGEKILEGVQRAMEEAELSPTQLITGSTEENIPVTQTAIGVTVIGKINKEKVKYPKSQKGDLLVLLGLPKMGNQLVEEEILQTKSEIIKLKHIIQLSKLTFVKELIPVGSKGIDYECQEIASLNHCKVVYKEGAIDLNVSAGPGTCVLITIDKNNIQQLLTKNINIPINIIGELI</sequence>
<dbReference type="SUPFAM" id="SSF55326">
    <property type="entry name" value="PurM N-terminal domain-like"/>
    <property type="match status" value="1"/>
</dbReference>
<dbReference type="RefSeq" id="WP_132251271.1">
    <property type="nucleotide sequence ID" value="NZ_SMAL01000003.1"/>
</dbReference>
<reference evidence="2 3" key="1">
    <citation type="submission" date="2019-03" db="EMBL/GenBank/DDBJ databases">
        <title>Genomic Encyclopedia of Type Strains, Phase IV (KMG-IV): sequencing the most valuable type-strain genomes for metagenomic binning, comparative biology and taxonomic classification.</title>
        <authorList>
            <person name="Goeker M."/>
        </authorList>
    </citation>
    <scope>NUCLEOTIDE SEQUENCE [LARGE SCALE GENOMIC DNA]</scope>
    <source>
        <strain evidence="2 3">DSM 24629</strain>
    </source>
</reference>
<keyword evidence="2" id="KW-0808">Transferase</keyword>
<organism evidence="2 3">
    <name type="scientific">Natranaerovirga pectinivora</name>
    <dbReference type="NCBI Taxonomy" id="682400"/>
    <lineage>
        <taxon>Bacteria</taxon>
        <taxon>Bacillati</taxon>
        <taxon>Bacillota</taxon>
        <taxon>Clostridia</taxon>
        <taxon>Lachnospirales</taxon>
        <taxon>Natranaerovirgaceae</taxon>
        <taxon>Natranaerovirga</taxon>
    </lineage>
</organism>
<accession>A0A4R3MMM7</accession>
<dbReference type="AlphaFoldDB" id="A0A4R3MMM7"/>
<evidence type="ECO:0000259" key="1">
    <source>
        <dbReference type="Pfam" id="PF00586"/>
    </source>
</evidence>
<evidence type="ECO:0000313" key="2">
    <source>
        <dbReference type="EMBL" id="TCT15515.1"/>
    </source>
</evidence>
<keyword evidence="3" id="KW-1185">Reference proteome</keyword>
<dbReference type="GO" id="GO:0016301">
    <property type="term" value="F:kinase activity"/>
    <property type="evidence" value="ECO:0007669"/>
    <property type="project" value="UniProtKB-KW"/>
</dbReference>
<dbReference type="Proteomes" id="UP000294902">
    <property type="component" value="Unassembled WGS sequence"/>
</dbReference>
<dbReference type="InterPro" id="IPR036921">
    <property type="entry name" value="PurM-like_N_sf"/>
</dbReference>
<gene>
    <name evidence="2" type="ORF">EDC18_103220</name>
</gene>
<dbReference type="EMBL" id="SMAL01000003">
    <property type="protein sequence ID" value="TCT15515.1"/>
    <property type="molecule type" value="Genomic_DNA"/>
</dbReference>
<feature type="domain" description="PurM-like N-terminal" evidence="1">
    <location>
        <begin position="12"/>
        <end position="121"/>
    </location>
</feature>
<dbReference type="Gene3D" id="3.30.1330.10">
    <property type="entry name" value="PurM-like, N-terminal domain"/>
    <property type="match status" value="1"/>
</dbReference>
<comment type="caution">
    <text evidence="2">The sequence shown here is derived from an EMBL/GenBank/DDBJ whole genome shotgun (WGS) entry which is preliminary data.</text>
</comment>
<dbReference type="OrthoDB" id="9805740at2"/>